<accession>A0ABS5KGF1</accession>
<evidence type="ECO:0000256" key="1">
    <source>
        <dbReference type="SAM" id="Phobius"/>
    </source>
</evidence>
<reference evidence="2 3" key="1">
    <citation type="journal article" date="2014" name="Int. J. Syst. Evol. Microbiol.">
        <title>Carboxylicivirga gen. nov. in the family Marinilabiliaceae with two novel species, Carboxylicivirga mesophila sp. nov. and Carboxylicivirga taeanensis sp. nov., and reclassification of Cytophaga fermentans as Saccharicrinis fermentans gen. nov., comb. nov.</title>
        <authorList>
            <person name="Yang S.H."/>
            <person name="Seo H.S."/>
            <person name="Woo J.H."/>
            <person name="Oh H.M."/>
            <person name="Jang H."/>
            <person name="Lee J.H."/>
            <person name="Kim S.J."/>
            <person name="Kwon K.K."/>
        </authorList>
    </citation>
    <scope>NUCLEOTIDE SEQUENCE [LARGE SCALE GENOMIC DNA]</scope>
    <source>
        <strain evidence="2 3">JCM 18290</strain>
    </source>
</reference>
<keyword evidence="3" id="KW-1185">Reference proteome</keyword>
<dbReference type="Proteomes" id="UP000721861">
    <property type="component" value="Unassembled WGS sequence"/>
</dbReference>
<comment type="caution">
    <text evidence="2">The sequence shown here is derived from an EMBL/GenBank/DDBJ whole genome shotgun (WGS) entry which is preliminary data.</text>
</comment>
<feature type="transmembrane region" description="Helical" evidence="1">
    <location>
        <begin position="12"/>
        <end position="31"/>
    </location>
</feature>
<evidence type="ECO:0000313" key="3">
    <source>
        <dbReference type="Proteomes" id="UP000721861"/>
    </source>
</evidence>
<dbReference type="EMBL" id="JAGUCN010000046">
    <property type="protein sequence ID" value="MBS2214000.1"/>
    <property type="molecule type" value="Genomic_DNA"/>
</dbReference>
<evidence type="ECO:0000313" key="2">
    <source>
        <dbReference type="EMBL" id="MBS2214000.1"/>
    </source>
</evidence>
<keyword evidence="1" id="KW-0812">Transmembrane</keyword>
<organism evidence="2 3">
    <name type="scientific">Carboxylicivirga mesophila</name>
    <dbReference type="NCBI Taxonomy" id="1166478"/>
    <lineage>
        <taxon>Bacteria</taxon>
        <taxon>Pseudomonadati</taxon>
        <taxon>Bacteroidota</taxon>
        <taxon>Bacteroidia</taxon>
        <taxon>Marinilabiliales</taxon>
        <taxon>Marinilabiliaceae</taxon>
        <taxon>Carboxylicivirga</taxon>
    </lineage>
</organism>
<sequence length="75" mass="8544">MNFPQFKKHLTIWFILLITLIIIDLVFGNAQSRLAGRAPELVTISDVFSNVHIYIGRAFVFTFVIAGATYLTDKR</sequence>
<proteinExistence type="predicted"/>
<dbReference type="RefSeq" id="WP_212231953.1">
    <property type="nucleotide sequence ID" value="NZ_JAGUCN010000046.1"/>
</dbReference>
<evidence type="ECO:0008006" key="4">
    <source>
        <dbReference type="Google" id="ProtNLM"/>
    </source>
</evidence>
<keyword evidence="1" id="KW-1133">Transmembrane helix</keyword>
<keyword evidence="1" id="KW-0472">Membrane</keyword>
<feature type="transmembrane region" description="Helical" evidence="1">
    <location>
        <begin position="51"/>
        <end position="71"/>
    </location>
</feature>
<name>A0ABS5KGF1_9BACT</name>
<protein>
    <recommendedName>
        <fullName evidence="4">DUF5658 domain-containing protein</fullName>
    </recommendedName>
</protein>
<gene>
    <name evidence="2" type="ORF">KEM09_21505</name>
</gene>